<dbReference type="Proteomes" id="UP000886721">
    <property type="component" value="Unassembled WGS sequence"/>
</dbReference>
<evidence type="ECO:0000313" key="2">
    <source>
        <dbReference type="Proteomes" id="UP000886721"/>
    </source>
</evidence>
<proteinExistence type="predicted"/>
<organism evidence="1 2">
    <name type="scientific">Candidatus Anaerostipes excrementavium</name>
    <dbReference type="NCBI Taxonomy" id="2838463"/>
    <lineage>
        <taxon>Bacteria</taxon>
        <taxon>Bacillati</taxon>
        <taxon>Bacillota</taxon>
        <taxon>Clostridia</taxon>
        <taxon>Lachnospirales</taxon>
        <taxon>Lachnospiraceae</taxon>
        <taxon>Anaerostipes</taxon>
    </lineage>
</organism>
<protein>
    <submittedName>
        <fullName evidence="1">DUF551 domain-containing protein</fullName>
    </submittedName>
</protein>
<reference evidence="1" key="2">
    <citation type="submission" date="2021-04" db="EMBL/GenBank/DDBJ databases">
        <authorList>
            <person name="Gilroy R."/>
        </authorList>
    </citation>
    <scope>NUCLEOTIDE SEQUENCE</scope>
    <source>
        <strain evidence="1">CHK191-13928</strain>
    </source>
</reference>
<name>A0A9D1WV29_9FIRM</name>
<evidence type="ECO:0000313" key="1">
    <source>
        <dbReference type="EMBL" id="HIX67667.1"/>
    </source>
</evidence>
<dbReference type="EMBL" id="DXEM01000017">
    <property type="protein sequence ID" value="HIX67667.1"/>
    <property type="molecule type" value="Genomic_DNA"/>
</dbReference>
<accession>A0A9D1WV29</accession>
<dbReference type="AlphaFoldDB" id="A0A9D1WV29"/>
<gene>
    <name evidence="1" type="ORF">H9735_05995</name>
</gene>
<reference evidence="1" key="1">
    <citation type="journal article" date="2021" name="PeerJ">
        <title>Extensive microbial diversity within the chicken gut microbiome revealed by metagenomics and culture.</title>
        <authorList>
            <person name="Gilroy R."/>
            <person name="Ravi A."/>
            <person name="Getino M."/>
            <person name="Pursley I."/>
            <person name="Horton D.L."/>
            <person name="Alikhan N.F."/>
            <person name="Baker D."/>
            <person name="Gharbi K."/>
            <person name="Hall N."/>
            <person name="Watson M."/>
            <person name="Adriaenssens E.M."/>
            <person name="Foster-Nyarko E."/>
            <person name="Jarju S."/>
            <person name="Secka A."/>
            <person name="Antonio M."/>
            <person name="Oren A."/>
            <person name="Chaudhuri R.R."/>
            <person name="La Ragione R."/>
            <person name="Hildebrand F."/>
            <person name="Pallen M.J."/>
        </authorList>
    </citation>
    <scope>NUCLEOTIDE SEQUENCE</scope>
    <source>
        <strain evidence="1">CHK191-13928</strain>
    </source>
</reference>
<sequence>MLEKILEEMLSEKGPDKIKASSAEIVVHGTQEKPYYEIEYFDLSDNKYHIGFSSYSLDVVLGYLDGYFEIVNKHMNDENSVGGVDRSEQIDRISIENAVEAPFWMSVWATEPKRMIDVRMSYSDLKTLCDLIDKRRTRGWIPVEERLPGDGDSVLCTDGKYIYLTEYDADLDVSFGDIDGIIAWQPLPGSYISKKETETDWSKVPVDTPVLVRDSDEEPWKRRHFAFYKDGKVFTWLNRSTSFVNGNDKDKSIGWNYAKLAQKGAE</sequence>
<comment type="caution">
    <text evidence="1">The sequence shown here is derived from an EMBL/GenBank/DDBJ whole genome shotgun (WGS) entry which is preliminary data.</text>
</comment>